<proteinExistence type="predicted"/>
<evidence type="ECO:0000313" key="3">
    <source>
        <dbReference type="EMBL" id="SDL82156.1"/>
    </source>
</evidence>
<organism evidence="3 4">
    <name type="scientific">Tessaracoccus oleiagri</name>
    <dbReference type="NCBI Taxonomy" id="686624"/>
    <lineage>
        <taxon>Bacteria</taxon>
        <taxon>Bacillati</taxon>
        <taxon>Actinomycetota</taxon>
        <taxon>Actinomycetes</taxon>
        <taxon>Propionibacteriales</taxon>
        <taxon>Propionibacteriaceae</taxon>
        <taxon>Tessaracoccus</taxon>
    </lineage>
</organism>
<feature type="region of interest" description="Disordered" evidence="1">
    <location>
        <begin position="757"/>
        <end position="783"/>
    </location>
</feature>
<dbReference type="InterPro" id="IPR012340">
    <property type="entry name" value="NA-bd_OB-fold"/>
</dbReference>
<keyword evidence="4" id="KW-1185">Reference proteome</keyword>
<reference evidence="3 4" key="1">
    <citation type="submission" date="2016-10" db="EMBL/GenBank/DDBJ databases">
        <authorList>
            <person name="de Groot N.N."/>
        </authorList>
    </citation>
    <scope>NUCLEOTIDE SEQUENCE [LARGE SCALE GENOMIC DNA]</scope>
    <source>
        <strain evidence="3 4">CGMCC 1.9159</strain>
    </source>
</reference>
<evidence type="ECO:0000256" key="1">
    <source>
        <dbReference type="SAM" id="MobiDB-lite"/>
    </source>
</evidence>
<gene>
    <name evidence="3" type="ORF">SAMN04488242_2935</name>
</gene>
<dbReference type="GO" id="GO:0003676">
    <property type="term" value="F:nucleic acid binding"/>
    <property type="evidence" value="ECO:0007669"/>
    <property type="project" value="InterPro"/>
</dbReference>
<evidence type="ECO:0000259" key="2">
    <source>
        <dbReference type="PROSITE" id="PS50126"/>
    </source>
</evidence>
<dbReference type="PROSITE" id="PS50126">
    <property type="entry name" value="S1"/>
    <property type="match status" value="1"/>
</dbReference>
<dbReference type="SMART" id="SM00316">
    <property type="entry name" value="S1"/>
    <property type="match status" value="1"/>
</dbReference>
<dbReference type="EMBL" id="FNGP01000007">
    <property type="protein sequence ID" value="SDL82156.1"/>
    <property type="molecule type" value="Genomic_DNA"/>
</dbReference>
<dbReference type="SUPFAM" id="SSF50249">
    <property type="entry name" value="Nucleic acid-binding proteins"/>
    <property type="match status" value="1"/>
</dbReference>
<accession>A0A1G9N6K1</accession>
<dbReference type="InterPro" id="IPR003029">
    <property type="entry name" value="S1_domain"/>
</dbReference>
<feature type="domain" description="S1 motif" evidence="2">
    <location>
        <begin position="785"/>
        <end position="845"/>
    </location>
</feature>
<dbReference type="SUPFAM" id="SSF52540">
    <property type="entry name" value="P-loop containing nucleoside triphosphate hydrolases"/>
    <property type="match status" value="1"/>
</dbReference>
<dbReference type="STRING" id="686624.SAMN04488242_2935"/>
<name>A0A1G9N6K1_9ACTN</name>
<dbReference type="OrthoDB" id="530015at2"/>
<dbReference type="RefSeq" id="WP_143008329.1">
    <property type="nucleotide sequence ID" value="NZ_FNGP01000007.1"/>
</dbReference>
<evidence type="ECO:0000313" key="4">
    <source>
        <dbReference type="Proteomes" id="UP000199475"/>
    </source>
</evidence>
<sequence>MQETDLEITSAVDEILSTRKQLLPRVVEQSDRVLIRTQAVNRATVQLKNLLNLERDPESRQRIHEIAEDLGALKTALDRRSRSLETLTTRFSRETLNIGVSGEARVGKSTTLQRFSGLTDVAVPTGDGLPVTAVRSEIYNSSEEFAEVTFRDQQAFFTQYVRPLLESVNSLLKTPITADSLTSFLATDLPQHLGNNVDSIASDSLSRLREVQRAKDTYLSLLTGQKQRVPLQDLRKFVAYPTNEEVREEESGRQPASRAYLAVQSVKIHTPFPRLLGAKIGLVDLPGLGEINTSIADMHLQGLEDNIDQIFTIMRPTESEGFVKQGIASNIDHLRRIQPAIQRRSDFITAGINVYEGLSETVESLRSDFERKINGAQQSDRIQVLTYCAAETNSTAEVLVKLLGKIAQRLRRMDLEVFEAATGPNEEADISVSLQQAIRGVADLARRLPLPDRQLNDQINQICASIVHEYNVYEASLSEEVGIKSDWHTEFEQRVNQINEEVERRLDDGFFLGKELWQASAHGRKDYYNWYRDECMRIRRELIAAYSTLDTFYEDRVGNFKIDCIEILLKNTHGMRHVFDFRTNEDPDSRLDKISRKLAATVPDPDMESALALLKAVHFSFRNNVFLQISKHLQDLSNPPETWGHDNVRLTLGSVGDIDTKIERLSGYLSRASTGANKDVRNALLKNDDRFHEYLSVCVSFFNDYLFRKDFENFKHVVIRGLIKEYRELILGRDTNESTDQKRDLIVAINSSLETASNGTPDAAMRARPRVAQPAPMSRPKPLLGERRLGQVVKIVSRGALVDVGGPQNGLVPKRSLLRPLEEGATIEVVVSRLHDDGKITLEMAEPLR</sequence>
<dbReference type="Gene3D" id="2.40.50.140">
    <property type="entry name" value="Nucleic acid-binding proteins"/>
    <property type="match status" value="1"/>
</dbReference>
<dbReference type="InterPro" id="IPR027417">
    <property type="entry name" value="P-loop_NTPase"/>
</dbReference>
<dbReference type="AlphaFoldDB" id="A0A1G9N6K1"/>
<dbReference type="Proteomes" id="UP000199475">
    <property type="component" value="Unassembled WGS sequence"/>
</dbReference>
<protein>
    <recommendedName>
        <fullName evidence="2">S1 motif domain-containing protein</fullName>
    </recommendedName>
</protein>